<dbReference type="AlphaFoldDB" id="A0A0B1TE05"/>
<sequence>MIKTTETGVRRYKFFQRHCIVARILNSFDYVLFLDSDVSQIMSLDFHVAFMDQIMEQYM</sequence>
<evidence type="ECO:0008006" key="3">
    <source>
        <dbReference type="Google" id="ProtNLM"/>
    </source>
</evidence>
<dbReference type="Gene3D" id="3.90.550.10">
    <property type="entry name" value="Spore Coat Polysaccharide Biosynthesis Protein SpsA, Chain A"/>
    <property type="match status" value="1"/>
</dbReference>
<keyword evidence="2" id="KW-1185">Reference proteome</keyword>
<dbReference type="InterPro" id="IPR004988">
    <property type="entry name" value="DUF273"/>
</dbReference>
<accession>A0A0B1TE05</accession>
<dbReference type="Pfam" id="PF03314">
    <property type="entry name" value="DUF273"/>
    <property type="match status" value="1"/>
</dbReference>
<dbReference type="Proteomes" id="UP000053660">
    <property type="component" value="Unassembled WGS sequence"/>
</dbReference>
<dbReference type="InterPro" id="IPR029044">
    <property type="entry name" value="Nucleotide-diphossugar_trans"/>
</dbReference>
<organism evidence="1 2">
    <name type="scientific">Oesophagostomum dentatum</name>
    <name type="common">Nodular worm</name>
    <dbReference type="NCBI Taxonomy" id="61180"/>
    <lineage>
        <taxon>Eukaryota</taxon>
        <taxon>Metazoa</taxon>
        <taxon>Ecdysozoa</taxon>
        <taxon>Nematoda</taxon>
        <taxon>Chromadorea</taxon>
        <taxon>Rhabditida</taxon>
        <taxon>Rhabditina</taxon>
        <taxon>Rhabditomorpha</taxon>
        <taxon>Strongyloidea</taxon>
        <taxon>Strongylidae</taxon>
        <taxon>Oesophagostomum</taxon>
    </lineage>
</organism>
<name>A0A0B1TE05_OESDE</name>
<gene>
    <name evidence="1" type="ORF">OESDEN_06496</name>
</gene>
<reference evidence="1 2" key="1">
    <citation type="submission" date="2014-03" db="EMBL/GenBank/DDBJ databases">
        <title>Draft genome of the hookworm Oesophagostomum dentatum.</title>
        <authorList>
            <person name="Mitreva M."/>
        </authorList>
    </citation>
    <scope>NUCLEOTIDE SEQUENCE [LARGE SCALE GENOMIC DNA]</scope>
    <source>
        <strain evidence="1 2">OD-Hann</strain>
    </source>
</reference>
<protein>
    <recommendedName>
        <fullName evidence="3">Nucleotide-diphospho-sugar transferase domain-containing protein</fullName>
    </recommendedName>
</protein>
<evidence type="ECO:0000313" key="2">
    <source>
        <dbReference type="Proteomes" id="UP000053660"/>
    </source>
</evidence>
<evidence type="ECO:0000313" key="1">
    <source>
        <dbReference type="EMBL" id="KHJ93590.1"/>
    </source>
</evidence>
<proteinExistence type="predicted"/>
<dbReference type="EMBL" id="KN550698">
    <property type="protein sequence ID" value="KHJ93590.1"/>
    <property type="molecule type" value="Genomic_DNA"/>
</dbReference>